<dbReference type="EMBL" id="QKXC01000198">
    <property type="protein sequence ID" value="RBR12485.1"/>
    <property type="molecule type" value="Genomic_DNA"/>
</dbReference>
<dbReference type="GeneID" id="41998043"/>
<proteinExistence type="predicted"/>
<reference evidence="2 3" key="1">
    <citation type="submission" date="2018-06" db="EMBL/GenBank/DDBJ databases">
        <title>Fusarium incarnatum-equiseti species complex species 28.</title>
        <authorList>
            <person name="Gardiner D.M."/>
        </authorList>
    </citation>
    <scope>NUCLEOTIDE SEQUENCE [LARGE SCALE GENOMIC DNA]</scope>
    <source>
        <strain evidence="2 3">FIESC_28</strain>
    </source>
</reference>
<dbReference type="AlphaFoldDB" id="A0A366R8I6"/>
<evidence type="ECO:0000313" key="2">
    <source>
        <dbReference type="EMBL" id="RBR12485.1"/>
    </source>
</evidence>
<protein>
    <recommendedName>
        <fullName evidence="1">NACHT-NTPase and P-loop NTPases N-terminal domain-containing protein</fullName>
    </recommendedName>
</protein>
<keyword evidence="3" id="KW-1185">Reference proteome</keyword>
<dbReference type="InterPro" id="IPR031352">
    <property type="entry name" value="SesA"/>
</dbReference>
<sequence length="202" mass="22255">MASANSLTVATESLRKTEMSYTYIKDDQSLPAAFHEAAQASGLALQALELLRDLSDEPNNDSTTSGLDTTISHCRQNSCTLLETISMLAIRQGTSRLEDYKRLVQVQGKEPVEIVALKLLANALTAITTLPSNSESRTLVQGLETTIDRLKKVELSVHPHESFQNLRLGSGNQFNNWYGSQNNHTGSGQQYNANNDIVFNNR</sequence>
<gene>
    <name evidence="2" type="ORF">FIESC28_08609</name>
</gene>
<dbReference type="RefSeq" id="XP_031013175.1">
    <property type="nucleotide sequence ID" value="XM_031162747.1"/>
</dbReference>
<evidence type="ECO:0000313" key="3">
    <source>
        <dbReference type="Proteomes" id="UP000253153"/>
    </source>
</evidence>
<accession>A0A366R8I6</accession>
<dbReference type="Pfam" id="PF17107">
    <property type="entry name" value="SesA"/>
    <property type="match status" value="1"/>
</dbReference>
<name>A0A366R8I6_9HYPO</name>
<feature type="domain" description="NACHT-NTPase and P-loop NTPases N-terminal" evidence="1">
    <location>
        <begin position="14"/>
        <end position="120"/>
    </location>
</feature>
<evidence type="ECO:0000259" key="1">
    <source>
        <dbReference type="Pfam" id="PF17107"/>
    </source>
</evidence>
<comment type="caution">
    <text evidence="2">The sequence shown here is derived from an EMBL/GenBank/DDBJ whole genome shotgun (WGS) entry which is preliminary data.</text>
</comment>
<organism evidence="2 3">
    <name type="scientific">Fusarium coffeatum</name>
    <dbReference type="NCBI Taxonomy" id="231269"/>
    <lineage>
        <taxon>Eukaryota</taxon>
        <taxon>Fungi</taxon>
        <taxon>Dikarya</taxon>
        <taxon>Ascomycota</taxon>
        <taxon>Pezizomycotina</taxon>
        <taxon>Sordariomycetes</taxon>
        <taxon>Hypocreomycetidae</taxon>
        <taxon>Hypocreales</taxon>
        <taxon>Nectriaceae</taxon>
        <taxon>Fusarium</taxon>
        <taxon>Fusarium incarnatum-equiseti species complex</taxon>
    </lineage>
</organism>
<dbReference type="Proteomes" id="UP000253153">
    <property type="component" value="Unassembled WGS sequence"/>
</dbReference>